<comment type="subcellular location">
    <subcellularLocation>
        <location evidence="1">Membrane</location>
        <topology evidence="1">Multi-pass membrane protein</topology>
    </subcellularLocation>
</comment>
<feature type="domain" description="TLC" evidence="7">
    <location>
        <begin position="10"/>
        <end position="155"/>
    </location>
</feature>
<name>A0A9D3VGJ1_9ROSI</name>
<dbReference type="PROSITE" id="PS50922">
    <property type="entry name" value="TLC"/>
    <property type="match status" value="1"/>
</dbReference>
<dbReference type="AlphaFoldDB" id="A0A9D3VGJ1"/>
<dbReference type="GO" id="GO:0055088">
    <property type="term" value="P:lipid homeostasis"/>
    <property type="evidence" value="ECO:0007669"/>
    <property type="project" value="TreeGrafter"/>
</dbReference>
<gene>
    <name evidence="8" type="ORF">J1N35_022309</name>
</gene>
<comment type="caution">
    <text evidence="8">The sequence shown here is derived from an EMBL/GenBank/DDBJ whole genome shotgun (WGS) entry which is preliminary data.</text>
</comment>
<keyword evidence="2 5" id="KW-0812">Transmembrane</keyword>
<evidence type="ECO:0000256" key="6">
    <source>
        <dbReference type="SAM" id="Phobius"/>
    </source>
</evidence>
<dbReference type="InterPro" id="IPR050846">
    <property type="entry name" value="TLCD"/>
</dbReference>
<organism evidence="8 9">
    <name type="scientific">Gossypium stocksii</name>
    <dbReference type="NCBI Taxonomy" id="47602"/>
    <lineage>
        <taxon>Eukaryota</taxon>
        <taxon>Viridiplantae</taxon>
        <taxon>Streptophyta</taxon>
        <taxon>Embryophyta</taxon>
        <taxon>Tracheophyta</taxon>
        <taxon>Spermatophyta</taxon>
        <taxon>Magnoliopsida</taxon>
        <taxon>eudicotyledons</taxon>
        <taxon>Gunneridae</taxon>
        <taxon>Pentapetalae</taxon>
        <taxon>rosids</taxon>
        <taxon>malvids</taxon>
        <taxon>Malvales</taxon>
        <taxon>Malvaceae</taxon>
        <taxon>Malvoideae</taxon>
        <taxon>Gossypium</taxon>
    </lineage>
</organism>
<dbReference type="GO" id="GO:0005783">
    <property type="term" value="C:endoplasmic reticulum"/>
    <property type="evidence" value="ECO:0007669"/>
    <property type="project" value="TreeGrafter"/>
</dbReference>
<proteinExistence type="predicted"/>
<evidence type="ECO:0000256" key="4">
    <source>
        <dbReference type="ARBA" id="ARBA00023136"/>
    </source>
</evidence>
<evidence type="ECO:0000259" key="7">
    <source>
        <dbReference type="PROSITE" id="PS50922"/>
    </source>
</evidence>
<keyword evidence="3 6" id="KW-1133">Transmembrane helix</keyword>
<dbReference type="PANTHER" id="PTHR13439:SF62">
    <property type="entry name" value="TRANSMEMBRANE PROTEIN 56-LIKE"/>
    <property type="match status" value="1"/>
</dbReference>
<evidence type="ECO:0000313" key="9">
    <source>
        <dbReference type="Proteomes" id="UP000828251"/>
    </source>
</evidence>
<dbReference type="OrthoDB" id="10266980at2759"/>
<reference evidence="8 9" key="1">
    <citation type="journal article" date="2021" name="Plant Biotechnol. J.">
        <title>Multi-omics assisted identification of the key and species-specific regulatory components of drought-tolerant mechanisms in Gossypium stocksii.</title>
        <authorList>
            <person name="Yu D."/>
            <person name="Ke L."/>
            <person name="Zhang D."/>
            <person name="Wu Y."/>
            <person name="Sun Y."/>
            <person name="Mei J."/>
            <person name="Sun J."/>
            <person name="Sun Y."/>
        </authorList>
    </citation>
    <scope>NUCLEOTIDE SEQUENCE [LARGE SCALE GENOMIC DNA]</scope>
    <source>
        <strain evidence="9">cv. E1</strain>
        <tissue evidence="8">Leaf</tissue>
    </source>
</reference>
<dbReference type="Pfam" id="PF03798">
    <property type="entry name" value="TRAM_LAG1_CLN8"/>
    <property type="match status" value="1"/>
</dbReference>
<dbReference type="Proteomes" id="UP000828251">
    <property type="component" value="Unassembled WGS sequence"/>
</dbReference>
<keyword evidence="9" id="KW-1185">Reference proteome</keyword>
<dbReference type="EMBL" id="JAIQCV010000007">
    <property type="protein sequence ID" value="KAH1082548.1"/>
    <property type="molecule type" value="Genomic_DNA"/>
</dbReference>
<feature type="transmembrane region" description="Helical" evidence="6">
    <location>
        <begin position="12"/>
        <end position="37"/>
    </location>
</feature>
<evidence type="ECO:0000256" key="5">
    <source>
        <dbReference type="PROSITE-ProRule" id="PRU00205"/>
    </source>
</evidence>
<evidence type="ECO:0000256" key="3">
    <source>
        <dbReference type="ARBA" id="ARBA00022989"/>
    </source>
</evidence>
<dbReference type="GO" id="GO:0016020">
    <property type="term" value="C:membrane"/>
    <property type="evidence" value="ECO:0007669"/>
    <property type="project" value="UniProtKB-SubCell"/>
</dbReference>
<evidence type="ECO:0000256" key="2">
    <source>
        <dbReference type="ARBA" id="ARBA00022692"/>
    </source>
</evidence>
<feature type="transmembrane region" description="Helical" evidence="6">
    <location>
        <begin position="57"/>
        <end position="80"/>
    </location>
</feature>
<sequence>MDFSFNDVHFTCFSSSLSGISTVHAIFISALSLYLVFWSNLFSDELASLLVFRSSPLSTFGLGVSVGYFISDLAMILWLYPSLGGIEYVIHHSLSGITVAYSMFTGEAQDGYHTFRGGFWNYLSMGMKYSSMQEFHNLQPFFFYKRTTLLVVYDM</sequence>
<keyword evidence="4 5" id="KW-0472">Membrane</keyword>
<accession>A0A9D3VGJ1</accession>
<evidence type="ECO:0000313" key="8">
    <source>
        <dbReference type="EMBL" id="KAH1082548.1"/>
    </source>
</evidence>
<dbReference type="PANTHER" id="PTHR13439">
    <property type="entry name" value="CT120 PROTEIN"/>
    <property type="match status" value="1"/>
</dbReference>
<evidence type="ECO:0000256" key="1">
    <source>
        <dbReference type="ARBA" id="ARBA00004141"/>
    </source>
</evidence>
<dbReference type="InterPro" id="IPR006634">
    <property type="entry name" value="TLC-dom"/>
</dbReference>
<protein>
    <recommendedName>
        <fullName evidence="7">TLC domain-containing protein</fullName>
    </recommendedName>
</protein>